<comment type="caution">
    <text evidence="1">The sequence shown here is derived from an EMBL/GenBank/DDBJ whole genome shotgun (WGS) entry which is preliminary data.</text>
</comment>
<evidence type="ECO:0000313" key="2">
    <source>
        <dbReference type="Proteomes" id="UP001230649"/>
    </source>
</evidence>
<gene>
    <name evidence="1" type="ORF">QFC20_003513</name>
</gene>
<dbReference type="EMBL" id="JASBWS010000033">
    <property type="protein sequence ID" value="KAJ9108152.1"/>
    <property type="molecule type" value="Genomic_DNA"/>
</dbReference>
<protein>
    <submittedName>
        <fullName evidence="1">Uncharacterized protein</fullName>
    </submittedName>
</protein>
<proteinExistence type="predicted"/>
<dbReference type="Proteomes" id="UP001230649">
    <property type="component" value="Unassembled WGS sequence"/>
</dbReference>
<name>A0ACC2WC32_9TREE</name>
<evidence type="ECO:0000313" key="1">
    <source>
        <dbReference type="EMBL" id="KAJ9108152.1"/>
    </source>
</evidence>
<reference evidence="1" key="1">
    <citation type="submission" date="2023-04" db="EMBL/GenBank/DDBJ databases">
        <title>Draft Genome sequencing of Naganishia species isolated from polar environments using Oxford Nanopore Technology.</title>
        <authorList>
            <person name="Leo P."/>
            <person name="Venkateswaran K."/>
        </authorList>
    </citation>
    <scope>NUCLEOTIDE SEQUENCE</scope>
    <source>
        <strain evidence="1">MNA-CCFEE 5262</strain>
    </source>
</reference>
<accession>A0ACC2WC32</accession>
<sequence length="615" mass="69285">MPLPFPEPNALHEVHQLDTLVFEKNVDIPLKDGQGLLRGNVYRPKEDGKYPVILTCDVPSSSHHYQSLTFSLTDGPYGKDVPYSNFHGTSFKEIPAEQKSELSAWETPEPTYWTKHGYVVVRVDERGVGASYGFLDTMSDQTSSDFAEVIEWCADQPWSSGKVGLLGISYYGGSQWRVAARKPKGLTCILPWEGMTDYYRDRVRHGGILSNNFVNFWWNNQVGPMQYGNSEKKPRRFGPGMFGPPVGPECLEGSLPKDELISLRRDQTEDNKANKYLDEPYHSSRVYKLEDIDVPVLSVANLGGILLHLRGNVVGYLEAGTKNKWLYFISGRHDLPFYLPHFVELQKSFLDAWLKGEDERGWTEGPNVKVPAVSLLVRKGNPGFNKTEYEQTFAFRDEKEWPLARTRYTKFNLQPDLSLSADTPKEEKKIELEALGKSDPIMFSATFDDETEIAGHPTVNLVYSVAKRADGSAPKDLDVFVTLRHLDADGKEVMYTGTAGDPVPLAKGWLRASLRAINESSPRHREWLPHRDYESKDVSFLEPEQTYSLLVEIWPTQVVVSPGGKIVLEVATGDSQGCGIFLHNEETDRSESDFGGKNVLHLGPEHENWLCLPIV</sequence>
<keyword evidence="2" id="KW-1185">Reference proteome</keyword>
<organism evidence="1 2">
    <name type="scientific">Naganishia adeliensis</name>
    <dbReference type="NCBI Taxonomy" id="92952"/>
    <lineage>
        <taxon>Eukaryota</taxon>
        <taxon>Fungi</taxon>
        <taxon>Dikarya</taxon>
        <taxon>Basidiomycota</taxon>
        <taxon>Agaricomycotina</taxon>
        <taxon>Tremellomycetes</taxon>
        <taxon>Filobasidiales</taxon>
        <taxon>Filobasidiaceae</taxon>
        <taxon>Naganishia</taxon>
    </lineage>
</organism>